<dbReference type="Gene3D" id="3.10.390.10">
    <property type="entry name" value="SAND domain-like"/>
    <property type="match status" value="1"/>
</dbReference>
<evidence type="ECO:0000313" key="4">
    <source>
        <dbReference type="Proteomes" id="UP000232323"/>
    </source>
</evidence>
<dbReference type="InterPro" id="IPR010919">
    <property type="entry name" value="SAND-like_dom_sf"/>
</dbReference>
<dbReference type="PROSITE" id="PS50864">
    <property type="entry name" value="SAND"/>
    <property type="match status" value="1"/>
</dbReference>
<accession>A0A250XIN6</accession>
<protein>
    <recommendedName>
        <fullName evidence="2">SAND domain-containing protein</fullName>
    </recommendedName>
</protein>
<name>A0A250XIN6_9CHLO</name>
<dbReference type="STRING" id="1157962.A0A250XIN6"/>
<evidence type="ECO:0000256" key="1">
    <source>
        <dbReference type="SAM" id="MobiDB-lite"/>
    </source>
</evidence>
<comment type="caution">
    <text evidence="3">The sequence shown here is derived from an EMBL/GenBank/DDBJ whole genome shotgun (WGS) entry which is preliminary data.</text>
</comment>
<feature type="region of interest" description="Disordered" evidence="1">
    <location>
        <begin position="582"/>
        <end position="601"/>
    </location>
</feature>
<evidence type="ECO:0000313" key="3">
    <source>
        <dbReference type="EMBL" id="GAX82945.1"/>
    </source>
</evidence>
<gene>
    <name evidence="3" type="ORF">CEUSTIGMA_g10372.t1</name>
</gene>
<feature type="domain" description="SAND" evidence="2">
    <location>
        <begin position="800"/>
        <end position="923"/>
    </location>
</feature>
<sequence>MINDYFKYLTGFSGDAQMTTLRISDNGLWACRTVLKKKDRRSGSAHRRSRGTTVFAGVMRQKKLVPDYTHLDLSWFVNEQVDQQGAVEGDVLLQTCTAEETKVSHRLASSSATAGYVPKMCTAVSSREGPGGHLLLSDKAQRLIAFAKVVKGSGSKLISSTREKSGSVATEYLDTWWNRCKRHKCSRRKQRKCGAGGVNGTKVKKVKAVVHHNVDEGAQVEAKEEATTFVALEAQQAAEALLVLVGSKPLPPSLPAAADPLSLNQIGLVVKHGGMTLAVQQTQDVALIITAGVNNFVAQGESQRDTTAGIVAQGESQRDTTAGIVAQGESQRDTTAGIVAQGESQRDTTAGIVAQGESQRDTTAGIVAQGENQRDTTAGIVAQGENQRDTTAGIVAQGESQRDTTAGIQSTILVPQIMECEEQQQLHSSVLPLKCSAGGTAGGGAAAEGAEDEGTVIGRKLVSATSPSPPSYERMHHNGSHTIMDWPSLLCMAEKVKSLSELPWSSIMTSSAAEEGGDDDVVDGYVDDVLASEASFCSRMKMSVMDWSADQAREMSVLMHGMKSCDYAVRLMRIKAREAAKQGGAAMERQPTATGGSKRAIKEQVREGIGAEGETVGAGMTKRQKKKSKNKELVVEHNNTTMAGCIERNYVMVPRNGEDAKEGGHVITPAVPADLIAPNYKPSSVLVPAAGVDHHDVEKDHAATVAVQPGLLFQSAKAVKSNCGHPAGAKKLFQLPTAKRLELDVGAAVCVSGADSKEKQQQQQLISNGSLAQLGHQAEAAACTAGTQQQADITRTNVQQQSNQLQQVINPPVAMNCSDLSAGGWTGVVPDQVKIASNNALSLKGIFYVKEYADSLRKRQVEGGSSVKPAACIELEGGRRVTPAAMEKEAGMEKRKKWKNSLLAVHLGKQLKMDKFLGMFGLS</sequence>
<dbReference type="SUPFAM" id="SSF63763">
    <property type="entry name" value="SAND domain-like"/>
    <property type="match status" value="1"/>
</dbReference>
<keyword evidence="4" id="KW-1185">Reference proteome</keyword>
<dbReference type="EMBL" id="BEGY01000089">
    <property type="protein sequence ID" value="GAX82945.1"/>
    <property type="molecule type" value="Genomic_DNA"/>
</dbReference>
<dbReference type="Proteomes" id="UP000232323">
    <property type="component" value="Unassembled WGS sequence"/>
</dbReference>
<dbReference type="OrthoDB" id="9950873at2759"/>
<organism evidence="3 4">
    <name type="scientific">Chlamydomonas eustigma</name>
    <dbReference type="NCBI Taxonomy" id="1157962"/>
    <lineage>
        <taxon>Eukaryota</taxon>
        <taxon>Viridiplantae</taxon>
        <taxon>Chlorophyta</taxon>
        <taxon>core chlorophytes</taxon>
        <taxon>Chlorophyceae</taxon>
        <taxon>CS clade</taxon>
        <taxon>Chlamydomonadales</taxon>
        <taxon>Chlamydomonadaceae</taxon>
        <taxon>Chlamydomonas</taxon>
    </lineage>
</organism>
<reference evidence="3 4" key="1">
    <citation type="submission" date="2017-08" db="EMBL/GenBank/DDBJ databases">
        <title>Acidophilic green algal genome provides insights into adaptation to an acidic environment.</title>
        <authorList>
            <person name="Hirooka S."/>
            <person name="Hirose Y."/>
            <person name="Kanesaki Y."/>
            <person name="Higuchi S."/>
            <person name="Fujiwara T."/>
            <person name="Onuma R."/>
            <person name="Era A."/>
            <person name="Ohbayashi R."/>
            <person name="Uzuka A."/>
            <person name="Nozaki H."/>
            <person name="Yoshikawa H."/>
            <person name="Miyagishima S.Y."/>
        </authorList>
    </citation>
    <scope>NUCLEOTIDE SEQUENCE [LARGE SCALE GENOMIC DNA]</scope>
    <source>
        <strain evidence="3 4">NIES-2499</strain>
    </source>
</reference>
<dbReference type="InterPro" id="IPR000770">
    <property type="entry name" value="SAND_dom"/>
</dbReference>
<dbReference type="AlphaFoldDB" id="A0A250XIN6"/>
<evidence type="ECO:0000259" key="2">
    <source>
        <dbReference type="PROSITE" id="PS50864"/>
    </source>
</evidence>
<proteinExistence type="predicted"/>
<dbReference type="GO" id="GO:0003677">
    <property type="term" value="F:DNA binding"/>
    <property type="evidence" value="ECO:0007669"/>
    <property type="project" value="InterPro"/>
</dbReference>